<reference evidence="1" key="1">
    <citation type="submission" date="2022-11" db="EMBL/GenBank/DDBJ databases">
        <title>beta-Carotene-producing bacterium, Jeongeuplla avenae sp. nov., alleviates the salt stress of Arabidopsis seedlings.</title>
        <authorList>
            <person name="Jiang L."/>
            <person name="Lee J."/>
        </authorList>
    </citation>
    <scope>NUCLEOTIDE SEQUENCE</scope>
    <source>
        <strain evidence="1">DY_R2A_6</strain>
    </source>
</reference>
<protein>
    <submittedName>
        <fullName evidence="1">PAS domain S-box protein</fullName>
    </submittedName>
</protein>
<evidence type="ECO:0000313" key="2">
    <source>
        <dbReference type="Proteomes" id="UP001163223"/>
    </source>
</evidence>
<sequence length="1084" mass="119377">MRETNGEVEGGDIRLAALRSYDILDTSTEQGFDDLAALAKQICATPVALVTLLDRDRQWFKAHVGTEISETPIGSAICRHAIGHEGVLVIPDLAADPRTAANPLVTEPPHVRFYAGAPLTTPTGIMLGTLCVLDVVPRPEGLSPEQLVTLEALARQVMGQLELRRALSERDAAIRSHEAGNAVALAEAARLEAMIATQQAVAVAEADLRVVFQAIVEGALRVVDAADGAVIELRDGNELVYDTVSGTSTPHRGIRLGMEQTLSGKAVLTERPLYCADTRADDEMDHAQARELGIRSMIVVPVTRRGEPIGALKVQSSRADAFSPRDVVMTQMLAGLVASAFGDVAEVRSQRALREADRRYRQTFESVTEFAIVVTDREGAVTEWNTGAERIFGWTADEMRGSDASRFFTPEDQAGGRARFEMEESLRNGQARDERWHLKKDGSRFYASGNMMPLVGDAGEHLGFIKVVRDRTEQHEAGKALEDSRHELAASEAKWRGLFESLEEGFILGRVLRDEHGRVVDWMYEEVNRAWGELVGIPSQEAAGRTIRQLFPGIEDAWVDEFADVVETGEAIRFTRQVGAIDRWYDGICQPIGDDRFTVIFLEVTQRVKAEETLRATEERYRLASRATNDAIWDWDLIANHVRWNEALETAYGHAPEAVEPTGEWWIGCIHPDDRARINASIHAVIDEGGTAWADEYRFVRVDGTYADVYDRGHVIRDAHGRPLRMIGAMLDLTRVQKAEAELRESQRELLVERGLLQAVIQQAPLGISIAWADGHGEINARLEQMLGHGAGTSGDARYASFHALHEDGRPYTPEEYPTIRALRGGETLINEPMRYRNPRSGEVRRLELSSTPVRDEAGRILAAVTIVIDVEDRLRAEEYQGVLNREISHRLKNSLALVSAIVTQTLRTAPDLLTARRVLTERILTLSNAHDILMAGQGDVASVGEVVRSATRIHDAGGRIEIAGPEVTIGPRASLTLSLICHELSTNALKYGSLSVPEGRVVISWSLESGGSDGVILVFEWQEEDGPLIEPPQRRSFGTRLIEMGLSGTSGGESELLYHPAGVRCRIVAPLKDLQEGQLPSSI</sequence>
<accession>A0ACD4NKE6</accession>
<name>A0ACD4NKE6_9HYPH</name>
<keyword evidence="2" id="KW-1185">Reference proteome</keyword>
<organism evidence="1 2">
    <name type="scientific">Antarcticirhabdus aurantiaca</name>
    <dbReference type="NCBI Taxonomy" id="2606717"/>
    <lineage>
        <taxon>Bacteria</taxon>
        <taxon>Pseudomonadati</taxon>
        <taxon>Pseudomonadota</taxon>
        <taxon>Alphaproteobacteria</taxon>
        <taxon>Hyphomicrobiales</taxon>
        <taxon>Aurantimonadaceae</taxon>
        <taxon>Antarcticirhabdus</taxon>
    </lineage>
</organism>
<gene>
    <name evidence="1" type="ORF">OXU80_20790</name>
</gene>
<dbReference type="Proteomes" id="UP001163223">
    <property type="component" value="Chromosome"/>
</dbReference>
<proteinExistence type="predicted"/>
<evidence type="ECO:0000313" key="1">
    <source>
        <dbReference type="EMBL" id="WAJ27266.1"/>
    </source>
</evidence>
<dbReference type="EMBL" id="CP113520">
    <property type="protein sequence ID" value="WAJ27266.1"/>
    <property type="molecule type" value="Genomic_DNA"/>
</dbReference>